<reference evidence="1 2" key="1">
    <citation type="journal article" date="2006" name="Nat. Biotechnol.">
        <title>Genome sequence of the ubiquitous hydrocarbon-degrading marine bacterium Alcanivorax borkumensis.</title>
        <authorList>
            <person name="Schneiker S."/>
            <person name="Martins dos Santos V.A.P."/>
            <person name="Bartels D."/>
            <person name="Bekel T."/>
            <person name="Brecht M."/>
            <person name="Buhrmester J."/>
            <person name="Chernikova T.N."/>
            <person name="Denaro R."/>
            <person name="Ferrer M."/>
            <person name="Gertler C."/>
            <person name="Goesmann A."/>
            <person name="Golyshina O.V."/>
            <person name="Kaminski F."/>
            <person name="Khachane A.N."/>
            <person name="Lang S."/>
            <person name="Linke B."/>
            <person name="McHardy A.C."/>
            <person name="Meyer F."/>
            <person name="Nechitaylo T."/>
            <person name="Puehler A."/>
            <person name="Regenhardt D."/>
            <person name="Rupp O."/>
            <person name="Sabirova J.S."/>
            <person name="Selbitschka W."/>
            <person name="Yakimov M.M."/>
            <person name="Timmis K.N."/>
            <person name="Vorhoelter F.-J."/>
            <person name="Weidner S."/>
            <person name="Kaiser O."/>
            <person name="Golyshin P.N."/>
        </authorList>
    </citation>
    <scope>NUCLEOTIDE SEQUENCE [LARGE SCALE GENOMIC DNA]</scope>
    <source>
        <strain evidence="2">ATCC 700651 / DSM 11573 / NCIMB 13689 / SK2</strain>
    </source>
</reference>
<dbReference type="EMBL" id="AM286690">
    <property type="protein sequence ID" value="CAL17858.1"/>
    <property type="molecule type" value="Genomic_DNA"/>
</dbReference>
<dbReference type="AlphaFoldDB" id="Q0VLU0"/>
<proteinExistence type="predicted"/>
<dbReference type="KEGG" id="abo:ABO_2411"/>
<gene>
    <name evidence="1" type="ordered locus">ABO_2411</name>
</gene>
<dbReference type="STRING" id="393595.ABO_2411"/>
<evidence type="ECO:0000313" key="1">
    <source>
        <dbReference type="EMBL" id="CAL17858.1"/>
    </source>
</evidence>
<evidence type="ECO:0000313" key="2">
    <source>
        <dbReference type="Proteomes" id="UP000008871"/>
    </source>
</evidence>
<keyword evidence="1" id="KW-0808">Transferase</keyword>
<keyword evidence="2" id="KW-1185">Reference proteome</keyword>
<organism evidence="1 2">
    <name type="scientific">Alcanivorax borkumensis (strain ATCC 700651 / DSM 11573 / NCIMB 13689 / SK2)</name>
    <dbReference type="NCBI Taxonomy" id="393595"/>
    <lineage>
        <taxon>Bacteria</taxon>
        <taxon>Pseudomonadati</taxon>
        <taxon>Pseudomonadota</taxon>
        <taxon>Gammaproteobacteria</taxon>
        <taxon>Oceanospirillales</taxon>
        <taxon>Alcanivoracaceae</taxon>
        <taxon>Alcanivorax</taxon>
    </lineage>
</organism>
<name>Q0VLU0_ALCBS</name>
<accession>Q0VLU0</accession>
<sequence>MIDGGAITGVITGPRAVSGAISNGALWNNGNLSEWGGGG</sequence>
<keyword evidence="1" id="KW-0418">Kinase</keyword>
<dbReference type="Proteomes" id="UP000008871">
    <property type="component" value="Chromosome"/>
</dbReference>
<protein>
    <submittedName>
        <fullName evidence="1">Gene for glycerol kinase</fullName>
    </submittedName>
</protein>
<dbReference type="HOGENOM" id="CLU_3303616_0_0_6"/>
<dbReference type="GO" id="GO:0016301">
    <property type="term" value="F:kinase activity"/>
    <property type="evidence" value="ECO:0007669"/>
    <property type="project" value="UniProtKB-KW"/>
</dbReference>